<proteinExistence type="predicted"/>
<dbReference type="OrthoDB" id="617920at2759"/>
<feature type="domain" description="F-box protein AT5G49610-like beta-propeller" evidence="3">
    <location>
        <begin position="119"/>
        <end position="331"/>
    </location>
</feature>
<dbReference type="Gramene" id="TVU18999">
    <property type="protein sequence ID" value="TVU18999"/>
    <property type="gene ID" value="EJB05_35122"/>
</dbReference>
<dbReference type="Gene3D" id="1.20.1280.50">
    <property type="match status" value="1"/>
</dbReference>
<comment type="caution">
    <text evidence="4">The sequence shown here is derived from an EMBL/GenBank/DDBJ whole genome shotgun (WGS) entry which is preliminary data.</text>
</comment>
<sequence length="378" mass="41425">MAAALLLRLQALVASCFFGSASEPASLPDNDDILREILIHLPNLPSSLLRASLVCKRWRGILSDPTFLRHFSTHHRTTPPLLGFFNGPVFTPLLHAPDSIPRKRFSMPQQPRHGGRLSICGVRHGLVLFLNESPLQAIVWDPITRFRKTIPFAPEFRVGGGDESNDTNHGAVLRTTDYDGDGRGCFKVVLTRTEKRSGSDGGHTTTSVFMAVYESAMGKWSQTSSTVIPSSPHSLLSNVLVGNALCGFRHWSTGILEFDLDTNTVGVIQKPNSVPSSDDGLFRVVRTEDGGLGLAKLSDTGIELWGRTTHGSAHAGSGWVLHKTVDMDKLLFPLLPTRSIRVDESDFVPRMVGYDEDNNVRGAKVSTRYACQDEEIPS</sequence>
<accession>A0A5J9U5S3</accession>
<evidence type="ECO:0000313" key="5">
    <source>
        <dbReference type="Proteomes" id="UP000324897"/>
    </source>
</evidence>
<feature type="domain" description="F-box" evidence="2">
    <location>
        <begin position="31"/>
        <end position="71"/>
    </location>
</feature>
<dbReference type="Proteomes" id="UP000324897">
    <property type="component" value="Chromosome 7"/>
</dbReference>
<evidence type="ECO:0000256" key="1">
    <source>
        <dbReference type="SAM" id="SignalP"/>
    </source>
</evidence>
<feature type="non-terminal residue" evidence="4">
    <location>
        <position position="1"/>
    </location>
</feature>
<gene>
    <name evidence="4" type="ORF">EJB05_35122</name>
</gene>
<reference evidence="4 5" key="1">
    <citation type="journal article" date="2019" name="Sci. Rep.">
        <title>A high-quality genome of Eragrostis curvula grass provides insights into Poaceae evolution and supports new strategies to enhance forage quality.</title>
        <authorList>
            <person name="Carballo J."/>
            <person name="Santos B.A.C.M."/>
            <person name="Zappacosta D."/>
            <person name="Garbus I."/>
            <person name="Selva J.P."/>
            <person name="Gallo C.A."/>
            <person name="Diaz A."/>
            <person name="Albertini E."/>
            <person name="Caccamo M."/>
            <person name="Echenique V."/>
        </authorList>
    </citation>
    <scope>NUCLEOTIDE SEQUENCE [LARGE SCALE GENOMIC DNA]</scope>
    <source>
        <strain evidence="5">cv. Victoria</strain>
        <tissue evidence="4">Leaf</tissue>
    </source>
</reference>
<protein>
    <submittedName>
        <fullName evidence="4">Uncharacterized protein</fullName>
    </submittedName>
</protein>
<dbReference type="AlphaFoldDB" id="A0A5J9U5S3"/>
<dbReference type="EMBL" id="RWGY01000029">
    <property type="protein sequence ID" value="TVU18999.1"/>
    <property type="molecule type" value="Genomic_DNA"/>
</dbReference>
<dbReference type="InterPro" id="IPR056594">
    <property type="entry name" value="AT5G49610-like_b-prop"/>
</dbReference>
<feature type="signal peptide" evidence="1">
    <location>
        <begin position="1"/>
        <end position="21"/>
    </location>
</feature>
<evidence type="ECO:0000259" key="2">
    <source>
        <dbReference type="Pfam" id="PF12937"/>
    </source>
</evidence>
<dbReference type="InterPro" id="IPR036047">
    <property type="entry name" value="F-box-like_dom_sf"/>
</dbReference>
<keyword evidence="1" id="KW-0732">Signal</keyword>
<organism evidence="4 5">
    <name type="scientific">Eragrostis curvula</name>
    <name type="common">weeping love grass</name>
    <dbReference type="NCBI Taxonomy" id="38414"/>
    <lineage>
        <taxon>Eukaryota</taxon>
        <taxon>Viridiplantae</taxon>
        <taxon>Streptophyta</taxon>
        <taxon>Embryophyta</taxon>
        <taxon>Tracheophyta</taxon>
        <taxon>Spermatophyta</taxon>
        <taxon>Magnoliopsida</taxon>
        <taxon>Liliopsida</taxon>
        <taxon>Poales</taxon>
        <taxon>Poaceae</taxon>
        <taxon>PACMAD clade</taxon>
        <taxon>Chloridoideae</taxon>
        <taxon>Eragrostideae</taxon>
        <taxon>Eragrostidinae</taxon>
        <taxon>Eragrostis</taxon>
    </lineage>
</organism>
<dbReference type="Pfam" id="PF23635">
    <property type="entry name" value="Beta-prop_AT5G49610-like"/>
    <property type="match status" value="1"/>
</dbReference>
<dbReference type="PANTHER" id="PTHR32133:SF398">
    <property type="entry name" value="F-BOX DOMAIN-CONTAINING PROTEIN"/>
    <property type="match status" value="1"/>
</dbReference>
<dbReference type="InterPro" id="IPR001810">
    <property type="entry name" value="F-box_dom"/>
</dbReference>
<feature type="chain" id="PRO_5023831911" evidence="1">
    <location>
        <begin position="22"/>
        <end position="378"/>
    </location>
</feature>
<evidence type="ECO:0000313" key="4">
    <source>
        <dbReference type="EMBL" id="TVU18999.1"/>
    </source>
</evidence>
<dbReference type="Pfam" id="PF12937">
    <property type="entry name" value="F-box-like"/>
    <property type="match status" value="1"/>
</dbReference>
<evidence type="ECO:0000259" key="3">
    <source>
        <dbReference type="Pfam" id="PF23635"/>
    </source>
</evidence>
<dbReference type="SUPFAM" id="SSF81383">
    <property type="entry name" value="F-box domain"/>
    <property type="match status" value="1"/>
</dbReference>
<keyword evidence="5" id="KW-1185">Reference proteome</keyword>
<dbReference type="PANTHER" id="PTHR32133">
    <property type="entry name" value="OS07G0120400 PROTEIN"/>
    <property type="match status" value="1"/>
</dbReference>
<name>A0A5J9U5S3_9POAL</name>